<feature type="signal peptide" evidence="4">
    <location>
        <begin position="1"/>
        <end position="17"/>
    </location>
</feature>
<dbReference type="InterPro" id="IPR013805">
    <property type="entry name" value="GrpE_CC"/>
</dbReference>
<keyword evidence="6" id="KW-1185">Reference proteome</keyword>
<dbReference type="GO" id="GO:0051082">
    <property type="term" value="F:unfolded protein binding"/>
    <property type="evidence" value="ECO:0007669"/>
    <property type="project" value="TreeGrafter"/>
</dbReference>
<comment type="similarity">
    <text evidence="1 3">Belongs to the GrpE family.</text>
</comment>
<dbReference type="AlphaFoldDB" id="A0AAD3CPC8"/>
<dbReference type="GO" id="GO:0006457">
    <property type="term" value="P:protein folding"/>
    <property type="evidence" value="ECO:0007669"/>
    <property type="project" value="InterPro"/>
</dbReference>
<dbReference type="Pfam" id="PF01025">
    <property type="entry name" value="GrpE"/>
    <property type="match status" value="1"/>
</dbReference>
<organism evidence="5 6">
    <name type="scientific">Chaetoceros tenuissimus</name>
    <dbReference type="NCBI Taxonomy" id="426638"/>
    <lineage>
        <taxon>Eukaryota</taxon>
        <taxon>Sar</taxon>
        <taxon>Stramenopiles</taxon>
        <taxon>Ochrophyta</taxon>
        <taxon>Bacillariophyta</taxon>
        <taxon>Coscinodiscophyceae</taxon>
        <taxon>Chaetocerotophycidae</taxon>
        <taxon>Chaetocerotales</taxon>
        <taxon>Chaetocerotaceae</taxon>
        <taxon>Chaetoceros</taxon>
    </lineage>
</organism>
<evidence type="ECO:0000256" key="1">
    <source>
        <dbReference type="ARBA" id="ARBA00009054"/>
    </source>
</evidence>
<keyword evidence="2" id="KW-0143">Chaperone</keyword>
<dbReference type="InterPro" id="IPR009012">
    <property type="entry name" value="GrpE_head"/>
</dbReference>
<evidence type="ECO:0000313" key="5">
    <source>
        <dbReference type="EMBL" id="GFH48651.1"/>
    </source>
</evidence>
<dbReference type="GO" id="GO:0051087">
    <property type="term" value="F:protein-folding chaperone binding"/>
    <property type="evidence" value="ECO:0007669"/>
    <property type="project" value="InterPro"/>
</dbReference>
<dbReference type="PANTHER" id="PTHR21237:SF40">
    <property type="entry name" value="CELL CYCLE AND APOPTOSIS REGULATOR PROTEIN 2"/>
    <property type="match status" value="1"/>
</dbReference>
<name>A0AAD3CPC8_9STRA</name>
<proteinExistence type="inferred from homology"/>
<evidence type="ECO:0000256" key="4">
    <source>
        <dbReference type="SAM" id="SignalP"/>
    </source>
</evidence>
<dbReference type="HAMAP" id="MF_01151">
    <property type="entry name" value="GrpE"/>
    <property type="match status" value="1"/>
</dbReference>
<reference evidence="5 6" key="1">
    <citation type="journal article" date="2021" name="Sci. Rep.">
        <title>The genome of the diatom Chaetoceros tenuissimus carries an ancient integrated fragment of an extant virus.</title>
        <authorList>
            <person name="Hongo Y."/>
            <person name="Kimura K."/>
            <person name="Takaki Y."/>
            <person name="Yoshida Y."/>
            <person name="Baba S."/>
            <person name="Kobayashi G."/>
            <person name="Nagasaki K."/>
            <person name="Hano T."/>
            <person name="Tomaru Y."/>
        </authorList>
    </citation>
    <scope>NUCLEOTIDE SEQUENCE [LARGE SCALE GENOMIC DNA]</scope>
    <source>
        <strain evidence="5 6">NIES-3715</strain>
    </source>
</reference>
<dbReference type="SUPFAM" id="SSF58014">
    <property type="entry name" value="Coiled-coil domain of nucleotide exchange factor GrpE"/>
    <property type="match status" value="1"/>
</dbReference>
<sequence length="244" mass="26694">MLFRNSLILLALGCAEAFAPSASFSSQQISTQQMTQSVLRPSTMLYAEEAEEAAEEAPAAATGAADDILNSPAFLKRKIDVLKSDIAAIDEKISAANEVYEANKAEWGPQIENLRKEYANISDRLDSQNKAGSAQATKEVASKLLTVLDNYDRAFQQVTPETDDEKAIEASYKNVYAMIISTLGELGVKEVETVGIEFDYEFHQAVMMRPDEDYDEGIVCEELAKGWATNDGYLIRAAMVVVAA</sequence>
<comment type="caution">
    <text evidence="5">The sequence shown here is derived from an EMBL/GenBank/DDBJ whole genome shotgun (WGS) entry which is preliminary data.</text>
</comment>
<feature type="chain" id="PRO_5042204501" evidence="4">
    <location>
        <begin position="18"/>
        <end position="244"/>
    </location>
</feature>
<dbReference type="PRINTS" id="PR00773">
    <property type="entry name" value="GRPEPROTEIN"/>
</dbReference>
<gene>
    <name evidence="5" type="ORF">CTEN210_05127</name>
</gene>
<dbReference type="InterPro" id="IPR000740">
    <property type="entry name" value="GrpE"/>
</dbReference>
<dbReference type="Proteomes" id="UP001054902">
    <property type="component" value="Unassembled WGS sequence"/>
</dbReference>
<dbReference type="Gene3D" id="2.30.22.10">
    <property type="entry name" value="Head domain of nucleotide exchange factor GrpE"/>
    <property type="match status" value="1"/>
</dbReference>
<evidence type="ECO:0000313" key="6">
    <source>
        <dbReference type="Proteomes" id="UP001054902"/>
    </source>
</evidence>
<evidence type="ECO:0000256" key="2">
    <source>
        <dbReference type="ARBA" id="ARBA00023186"/>
    </source>
</evidence>
<dbReference type="Gene3D" id="3.90.20.20">
    <property type="match status" value="1"/>
</dbReference>
<evidence type="ECO:0000256" key="3">
    <source>
        <dbReference type="RuleBase" id="RU004478"/>
    </source>
</evidence>
<accession>A0AAD3CPC8</accession>
<dbReference type="EMBL" id="BLLK01000029">
    <property type="protein sequence ID" value="GFH48651.1"/>
    <property type="molecule type" value="Genomic_DNA"/>
</dbReference>
<dbReference type="SUPFAM" id="SSF51064">
    <property type="entry name" value="Head domain of nucleotide exchange factor GrpE"/>
    <property type="match status" value="1"/>
</dbReference>
<keyword evidence="4" id="KW-0732">Signal</keyword>
<dbReference type="GO" id="GO:0000774">
    <property type="term" value="F:adenyl-nucleotide exchange factor activity"/>
    <property type="evidence" value="ECO:0007669"/>
    <property type="project" value="InterPro"/>
</dbReference>
<dbReference type="PANTHER" id="PTHR21237">
    <property type="entry name" value="GRPE PROTEIN"/>
    <property type="match status" value="1"/>
</dbReference>
<dbReference type="GO" id="GO:0042803">
    <property type="term" value="F:protein homodimerization activity"/>
    <property type="evidence" value="ECO:0007669"/>
    <property type="project" value="InterPro"/>
</dbReference>
<protein>
    <submittedName>
        <fullName evidence="5">Molecular chaperone GrpE</fullName>
    </submittedName>
</protein>
<dbReference type="CDD" id="cd00446">
    <property type="entry name" value="GrpE"/>
    <property type="match status" value="1"/>
</dbReference>